<dbReference type="GO" id="GO:0015036">
    <property type="term" value="F:disulfide oxidoreductase activity"/>
    <property type="evidence" value="ECO:0007669"/>
    <property type="project" value="UniProtKB-ARBA"/>
</dbReference>
<dbReference type="SUPFAM" id="SSF52833">
    <property type="entry name" value="Thioredoxin-like"/>
    <property type="match status" value="1"/>
</dbReference>
<dbReference type="GO" id="GO:0030313">
    <property type="term" value="C:cell envelope"/>
    <property type="evidence" value="ECO:0007669"/>
    <property type="project" value="UniProtKB-SubCell"/>
</dbReference>
<dbReference type="InterPro" id="IPR017937">
    <property type="entry name" value="Thioredoxin_CS"/>
</dbReference>
<dbReference type="Gene3D" id="3.40.30.10">
    <property type="entry name" value="Glutaredoxin"/>
    <property type="match status" value="1"/>
</dbReference>
<dbReference type="GO" id="GO:0017004">
    <property type="term" value="P:cytochrome complex assembly"/>
    <property type="evidence" value="ECO:0007669"/>
    <property type="project" value="UniProtKB-KW"/>
</dbReference>
<evidence type="ECO:0000256" key="2">
    <source>
        <dbReference type="ARBA" id="ARBA00022748"/>
    </source>
</evidence>
<keyword evidence="3" id="KW-0676">Redox-active center</keyword>
<proteinExistence type="predicted"/>
<dbReference type="AlphaFoldDB" id="A0A1T1AX15"/>
<dbReference type="PANTHER" id="PTHR42852:SF13">
    <property type="entry name" value="PROTEIN DIPZ"/>
    <property type="match status" value="1"/>
</dbReference>
<evidence type="ECO:0000256" key="3">
    <source>
        <dbReference type="ARBA" id="ARBA00023284"/>
    </source>
</evidence>
<dbReference type="PROSITE" id="PS51318">
    <property type="entry name" value="TAT"/>
    <property type="match status" value="1"/>
</dbReference>
<accession>A0A1T1AX15</accession>
<dbReference type="STRING" id="28066.RF819_20015"/>
<comment type="subcellular location">
    <subcellularLocation>
        <location evidence="1">Cell envelope</location>
    </subcellularLocation>
</comment>
<sequence>MTPLQSTGCSRRSWLTAAGVILAAGGAAGVMGRTTEVKPSLTSAEQAFWQLQFKQVDGSPLAMAGFKGKPLVVNFWATWCPPCLAELPLLNAFYAENVSKSWQVLGLAVDQLVPVKRFLARSPLVFPVAMAGFEGTDLSRSLGNVSGGLPFTVVFGPAGDVRHRKIGQLTPRDLAAWRQIESS</sequence>
<dbReference type="InterPro" id="IPR006311">
    <property type="entry name" value="TAT_signal"/>
</dbReference>
<keyword evidence="2" id="KW-0201">Cytochrome c-type biogenesis</keyword>
<dbReference type="Proteomes" id="UP000190750">
    <property type="component" value="Unassembled WGS sequence"/>
</dbReference>
<dbReference type="OrthoDB" id="9811352at2"/>
<dbReference type="InterPro" id="IPR013766">
    <property type="entry name" value="Thioredoxin_domain"/>
</dbReference>
<dbReference type="Pfam" id="PF08534">
    <property type="entry name" value="Redoxin"/>
    <property type="match status" value="1"/>
</dbReference>
<dbReference type="InterPro" id="IPR013740">
    <property type="entry name" value="Redoxin"/>
</dbReference>
<dbReference type="PROSITE" id="PS00194">
    <property type="entry name" value="THIOREDOXIN_1"/>
    <property type="match status" value="1"/>
</dbReference>
<dbReference type="PANTHER" id="PTHR42852">
    <property type="entry name" value="THIOL:DISULFIDE INTERCHANGE PROTEIN DSBE"/>
    <property type="match status" value="1"/>
</dbReference>
<dbReference type="InterPro" id="IPR050553">
    <property type="entry name" value="Thioredoxin_ResA/DsbE_sf"/>
</dbReference>
<evidence type="ECO:0000256" key="1">
    <source>
        <dbReference type="ARBA" id="ARBA00004196"/>
    </source>
</evidence>
<gene>
    <name evidence="5" type="ORF">RF819_20015</name>
</gene>
<dbReference type="PROSITE" id="PS51352">
    <property type="entry name" value="THIOREDOXIN_2"/>
    <property type="match status" value="1"/>
</dbReference>
<evidence type="ECO:0000313" key="5">
    <source>
        <dbReference type="EMBL" id="OOV08679.1"/>
    </source>
</evidence>
<feature type="domain" description="Thioredoxin" evidence="4">
    <location>
        <begin position="16"/>
        <end position="183"/>
    </location>
</feature>
<reference evidence="5 6" key="1">
    <citation type="submission" date="2017-01" db="EMBL/GenBank/DDBJ databases">
        <title>Genome sequencing of Rhodoferax fermentans JCM 7819.</title>
        <authorList>
            <person name="Kim Y.J."/>
            <person name="Farh M.E.-A."/>
            <person name="Yang D.-C."/>
        </authorList>
    </citation>
    <scope>NUCLEOTIDE SEQUENCE [LARGE SCALE GENOMIC DNA]</scope>
    <source>
        <strain evidence="5 6">JCM 7819</strain>
    </source>
</reference>
<evidence type="ECO:0000313" key="6">
    <source>
        <dbReference type="Proteomes" id="UP000190750"/>
    </source>
</evidence>
<dbReference type="EMBL" id="MTJN01000002">
    <property type="protein sequence ID" value="OOV08679.1"/>
    <property type="molecule type" value="Genomic_DNA"/>
</dbReference>
<comment type="caution">
    <text evidence="5">The sequence shown here is derived from an EMBL/GenBank/DDBJ whole genome shotgun (WGS) entry which is preliminary data.</text>
</comment>
<organism evidence="5 6">
    <name type="scientific">Rhodoferax fermentans</name>
    <dbReference type="NCBI Taxonomy" id="28066"/>
    <lineage>
        <taxon>Bacteria</taxon>
        <taxon>Pseudomonadati</taxon>
        <taxon>Pseudomonadota</taxon>
        <taxon>Betaproteobacteria</taxon>
        <taxon>Burkholderiales</taxon>
        <taxon>Comamonadaceae</taxon>
        <taxon>Rhodoferax</taxon>
    </lineage>
</organism>
<protein>
    <recommendedName>
        <fullName evidence="4">Thioredoxin domain-containing protein</fullName>
    </recommendedName>
</protein>
<evidence type="ECO:0000259" key="4">
    <source>
        <dbReference type="PROSITE" id="PS51352"/>
    </source>
</evidence>
<dbReference type="CDD" id="cd02966">
    <property type="entry name" value="TlpA_like_family"/>
    <property type="match status" value="1"/>
</dbReference>
<dbReference type="InterPro" id="IPR036249">
    <property type="entry name" value="Thioredoxin-like_sf"/>
</dbReference>
<dbReference type="RefSeq" id="WP_078366567.1">
    <property type="nucleotide sequence ID" value="NZ_MTJN01000002.1"/>
</dbReference>
<keyword evidence="6" id="KW-1185">Reference proteome</keyword>
<name>A0A1T1AX15_RHOFE</name>